<name>A0A8X6XN08_9ARAC</name>
<organism evidence="2 3">
    <name type="scientific">Trichonephila inaurata madagascariensis</name>
    <dbReference type="NCBI Taxonomy" id="2747483"/>
    <lineage>
        <taxon>Eukaryota</taxon>
        <taxon>Metazoa</taxon>
        <taxon>Ecdysozoa</taxon>
        <taxon>Arthropoda</taxon>
        <taxon>Chelicerata</taxon>
        <taxon>Arachnida</taxon>
        <taxon>Araneae</taxon>
        <taxon>Araneomorphae</taxon>
        <taxon>Entelegynae</taxon>
        <taxon>Araneoidea</taxon>
        <taxon>Nephilidae</taxon>
        <taxon>Trichonephila</taxon>
        <taxon>Trichonephila inaurata</taxon>
    </lineage>
</organism>
<keyword evidence="3" id="KW-1185">Reference proteome</keyword>
<dbReference type="Proteomes" id="UP000886998">
    <property type="component" value="Unassembled WGS sequence"/>
</dbReference>
<evidence type="ECO:0000313" key="2">
    <source>
        <dbReference type="EMBL" id="GFY55409.1"/>
    </source>
</evidence>
<sequence length="140" mass="16010">MGQDLCRNRKEAIPQNPSKLIKISAQKQTRDVDRQHENPNIQILDSWFKIFYWSIFLLSGVLRIGGRKQRRPFQILAVEIPVEGDGEVKRRFAKLKLKTKGSDGRRKKGDASQRGQRRLNDFRNTGPSIASAGGLLKRVL</sequence>
<evidence type="ECO:0000313" key="3">
    <source>
        <dbReference type="Proteomes" id="UP000886998"/>
    </source>
</evidence>
<dbReference type="AlphaFoldDB" id="A0A8X6XN08"/>
<feature type="region of interest" description="Disordered" evidence="1">
    <location>
        <begin position="96"/>
        <end position="126"/>
    </location>
</feature>
<evidence type="ECO:0000256" key="1">
    <source>
        <dbReference type="SAM" id="MobiDB-lite"/>
    </source>
</evidence>
<dbReference type="EMBL" id="BMAV01010375">
    <property type="protein sequence ID" value="GFY55409.1"/>
    <property type="molecule type" value="Genomic_DNA"/>
</dbReference>
<proteinExistence type="predicted"/>
<protein>
    <submittedName>
        <fullName evidence="2">Uncharacterized protein</fullName>
    </submittedName>
</protein>
<accession>A0A8X6XN08</accession>
<comment type="caution">
    <text evidence="2">The sequence shown here is derived from an EMBL/GenBank/DDBJ whole genome shotgun (WGS) entry which is preliminary data.</text>
</comment>
<gene>
    <name evidence="2" type="ORF">TNIN_176601</name>
</gene>
<reference evidence="2" key="1">
    <citation type="submission" date="2020-08" db="EMBL/GenBank/DDBJ databases">
        <title>Multicomponent nature underlies the extraordinary mechanical properties of spider dragline silk.</title>
        <authorList>
            <person name="Kono N."/>
            <person name="Nakamura H."/>
            <person name="Mori M."/>
            <person name="Yoshida Y."/>
            <person name="Ohtoshi R."/>
            <person name="Malay A.D."/>
            <person name="Moran D.A.P."/>
            <person name="Tomita M."/>
            <person name="Numata K."/>
            <person name="Arakawa K."/>
        </authorList>
    </citation>
    <scope>NUCLEOTIDE SEQUENCE</scope>
</reference>